<keyword evidence="1" id="KW-0472">Membrane</keyword>
<protein>
    <recommendedName>
        <fullName evidence="4">DUF2273 domain-containing protein</fullName>
    </recommendedName>
</protein>
<evidence type="ECO:0000313" key="3">
    <source>
        <dbReference type="Proteomes" id="UP001337681"/>
    </source>
</evidence>
<evidence type="ECO:0000313" key="2">
    <source>
        <dbReference type="EMBL" id="MEE1884490.1"/>
    </source>
</evidence>
<organism evidence="2 3">
    <name type="scientific">Pedobacter flavus</name>
    <dbReference type="NCBI Taxonomy" id="3113906"/>
    <lineage>
        <taxon>Bacteria</taxon>
        <taxon>Pseudomonadati</taxon>
        <taxon>Bacteroidota</taxon>
        <taxon>Sphingobacteriia</taxon>
        <taxon>Sphingobacteriales</taxon>
        <taxon>Sphingobacteriaceae</taxon>
        <taxon>Pedobacter</taxon>
    </lineage>
</organism>
<comment type="caution">
    <text evidence="2">The sequence shown here is derived from an EMBL/GenBank/DDBJ whole genome shotgun (WGS) entry which is preliminary data.</text>
</comment>
<accession>A0ABU7GZR4</accession>
<reference evidence="2 3" key="1">
    <citation type="submission" date="2024-01" db="EMBL/GenBank/DDBJ databases">
        <title>Pedobacter sp. nov., isolated from oil-contaminated soil.</title>
        <authorList>
            <person name="Le N.T.T."/>
        </authorList>
    </citation>
    <scope>NUCLEOTIDE SEQUENCE [LARGE SCALE GENOMIC DNA]</scope>
    <source>
        <strain evidence="2 3">VNH31</strain>
    </source>
</reference>
<dbReference type="RefSeq" id="WP_330145404.1">
    <property type="nucleotide sequence ID" value="NZ_JAZDQU010000001.1"/>
</dbReference>
<feature type="transmembrane region" description="Helical" evidence="1">
    <location>
        <begin position="7"/>
        <end position="25"/>
    </location>
</feature>
<feature type="transmembrane region" description="Helical" evidence="1">
    <location>
        <begin position="31"/>
        <end position="53"/>
    </location>
</feature>
<keyword evidence="1" id="KW-0812">Transmembrane</keyword>
<gene>
    <name evidence="2" type="ORF">VRU49_03550</name>
</gene>
<proteinExistence type="predicted"/>
<name>A0ABU7GZR4_9SPHI</name>
<sequence>MENTEKNYNWLYYVIGLFAGMLVTISITFNILWIIFGGILGLIFGGTFLGKVVQRD</sequence>
<evidence type="ECO:0008006" key="4">
    <source>
        <dbReference type="Google" id="ProtNLM"/>
    </source>
</evidence>
<dbReference type="Proteomes" id="UP001337681">
    <property type="component" value="Unassembled WGS sequence"/>
</dbReference>
<dbReference type="EMBL" id="JAZDQU010000001">
    <property type="protein sequence ID" value="MEE1884490.1"/>
    <property type="molecule type" value="Genomic_DNA"/>
</dbReference>
<evidence type="ECO:0000256" key="1">
    <source>
        <dbReference type="SAM" id="Phobius"/>
    </source>
</evidence>
<keyword evidence="3" id="KW-1185">Reference proteome</keyword>
<keyword evidence="1" id="KW-1133">Transmembrane helix</keyword>